<dbReference type="PANTHER" id="PTHR45792:SF8">
    <property type="entry name" value="DIACYLGLYCEROL LIPASE-ALPHA"/>
    <property type="match status" value="1"/>
</dbReference>
<keyword evidence="4" id="KW-0597">Phosphoprotein</keyword>
<keyword evidence="18" id="KW-1185">Reference proteome</keyword>
<accession>A0AAD7U636</accession>
<dbReference type="InterPro" id="IPR029058">
    <property type="entry name" value="AB_hydrolase_fold"/>
</dbReference>
<evidence type="ECO:0000313" key="18">
    <source>
        <dbReference type="Proteomes" id="UP001215151"/>
    </source>
</evidence>
<sequence length="758" mass="81787">MLSKWDKYGRLSLDIASTAASLGFSTAKTCTKFGFSVTRGIASTAAGITGAVIDHTLFGGSTGAGALFGSAVSSAISAVEFVALAPILLGETITSTSLVAAHSSLSLLTTIFPGSDEASFSLASFVGLVRREWNEPAESEGLPEERYGLGEILKALAGFAALQGVTSEWQEKRWFRHLREVPVYDESHVAQPRKRVDSRVTVTGDTIYPSHSGQIVTADITEVPVPGGWPTRQSTKSHSTGSSSSRRPPALVSVDDLKQTLRRLSKLVLAGYGGPSLLFFGVSLSPQEKERQKAEAAIADAVDASEREAAGPQSMKDSAQTPGPKSEDKGPGTASYSWWDVLMGKHDTDIFLNWAKSHSSPTSNASPEAPPPPLTAHVSTENHMPRFWVLTDHVRREVVLVIRGTMSLNELAVDLTCDPAPFTLPQHRASSSSHQPSVPEHVQEAREDSFDELDEEIENLPGSFPFPMDLSVPSSPTPDEKVKGKSTKPFPRARVPSESADDAVYIVHGGMLKMTRAMGAPGKPVHVAVRQALRKNKGYSLVLCGHSLGAGVAGLLALMWASPETRLTHRASGLPINRQVTAYCFAPPCLVSPRLSARAAASGLITSFVYGHDIVSRLSLGSVRDLTRAAVWLCAAENREGEKAHGYAAVTKRALKWKMGKGSEGDEDWFLAIRKTLEANMHMADLFPPGRVLWALRDGDLHPAHRLGADTGRASPKDKVRLFEVLDVKEVFGQIIFARDMLSSHLPHQYDKVLHELL</sequence>
<feature type="compositionally biased region" description="Low complexity" evidence="15">
    <location>
        <begin position="234"/>
        <end position="245"/>
    </location>
</feature>
<evidence type="ECO:0000256" key="7">
    <source>
        <dbReference type="ARBA" id="ARBA00022801"/>
    </source>
</evidence>
<keyword evidence="8" id="KW-0106">Calcium</keyword>
<evidence type="ECO:0000256" key="8">
    <source>
        <dbReference type="ARBA" id="ARBA00022837"/>
    </source>
</evidence>
<keyword evidence="10" id="KW-1133">Transmembrane helix</keyword>
<reference evidence="17" key="1">
    <citation type="submission" date="2022-11" db="EMBL/GenBank/DDBJ databases">
        <title>Genome Sequence of Cubamyces cubensis.</title>
        <authorList>
            <person name="Buettner E."/>
        </authorList>
    </citation>
    <scope>NUCLEOTIDE SEQUENCE</scope>
    <source>
        <strain evidence="17">MPL-01</strain>
    </source>
</reference>
<dbReference type="GO" id="GO:0019369">
    <property type="term" value="P:arachidonate metabolic process"/>
    <property type="evidence" value="ECO:0007669"/>
    <property type="project" value="TreeGrafter"/>
</dbReference>
<keyword evidence="3" id="KW-1003">Cell membrane</keyword>
<evidence type="ECO:0000256" key="5">
    <source>
        <dbReference type="ARBA" id="ARBA00022692"/>
    </source>
</evidence>
<evidence type="ECO:0000256" key="14">
    <source>
        <dbReference type="ARBA" id="ARBA00026104"/>
    </source>
</evidence>
<dbReference type="CDD" id="cd00519">
    <property type="entry name" value="Lipase_3"/>
    <property type="match status" value="1"/>
</dbReference>
<evidence type="ECO:0000313" key="17">
    <source>
        <dbReference type="EMBL" id="KAJ8502166.1"/>
    </source>
</evidence>
<feature type="region of interest" description="Disordered" evidence="15">
    <location>
        <begin position="223"/>
        <end position="251"/>
    </location>
</feature>
<dbReference type="AlphaFoldDB" id="A0AAD7U636"/>
<evidence type="ECO:0000256" key="10">
    <source>
        <dbReference type="ARBA" id="ARBA00022989"/>
    </source>
</evidence>
<evidence type="ECO:0000256" key="1">
    <source>
        <dbReference type="ARBA" id="ARBA00001913"/>
    </source>
</evidence>
<keyword evidence="6" id="KW-0479">Metal-binding</keyword>
<comment type="caution">
    <text evidence="17">The sequence shown here is derived from an EMBL/GenBank/DDBJ whole genome shotgun (WGS) entry which is preliminary data.</text>
</comment>
<feature type="region of interest" description="Disordered" evidence="15">
    <location>
        <begin position="464"/>
        <end position="495"/>
    </location>
</feature>
<evidence type="ECO:0000256" key="13">
    <source>
        <dbReference type="ARBA" id="ARBA00024531"/>
    </source>
</evidence>
<name>A0AAD7U636_9APHY</name>
<gene>
    <name evidence="17" type="ORF">ONZ51_g171</name>
</gene>
<proteinExistence type="predicted"/>
<dbReference type="InterPro" id="IPR052214">
    <property type="entry name" value="DAG_Lipase-Related"/>
</dbReference>
<dbReference type="Proteomes" id="UP001215151">
    <property type="component" value="Unassembled WGS sequence"/>
</dbReference>
<keyword evidence="11" id="KW-0443">Lipid metabolism</keyword>
<keyword evidence="12" id="KW-0472">Membrane</keyword>
<dbReference type="Pfam" id="PF01764">
    <property type="entry name" value="Lipase_3"/>
    <property type="match status" value="1"/>
</dbReference>
<evidence type="ECO:0000259" key="16">
    <source>
        <dbReference type="Pfam" id="PF01764"/>
    </source>
</evidence>
<comment type="cofactor">
    <cofactor evidence="1">
        <name>Ca(2+)</name>
        <dbReference type="ChEBI" id="CHEBI:29108"/>
    </cofactor>
</comment>
<dbReference type="SUPFAM" id="SSF53474">
    <property type="entry name" value="alpha/beta-Hydrolases"/>
    <property type="match status" value="1"/>
</dbReference>
<dbReference type="Gene3D" id="3.40.50.1820">
    <property type="entry name" value="alpha/beta hydrolase"/>
    <property type="match status" value="1"/>
</dbReference>
<dbReference type="EMBL" id="JAPEVG010000002">
    <property type="protein sequence ID" value="KAJ8502166.1"/>
    <property type="molecule type" value="Genomic_DNA"/>
</dbReference>
<feature type="domain" description="Fungal lipase-type" evidence="16">
    <location>
        <begin position="499"/>
        <end position="619"/>
    </location>
</feature>
<dbReference type="InterPro" id="IPR002921">
    <property type="entry name" value="Fungal_lipase-type"/>
</dbReference>
<dbReference type="GO" id="GO:0046340">
    <property type="term" value="P:diacylglycerol catabolic process"/>
    <property type="evidence" value="ECO:0007669"/>
    <property type="project" value="TreeGrafter"/>
</dbReference>
<comment type="catalytic activity">
    <reaction evidence="13">
        <text>a 1,2-diacyl-sn-glycerol + H2O = a 2-acylglycerol + a fatty acid + H(+)</text>
        <dbReference type="Rhea" id="RHEA:33275"/>
        <dbReference type="ChEBI" id="CHEBI:15377"/>
        <dbReference type="ChEBI" id="CHEBI:15378"/>
        <dbReference type="ChEBI" id="CHEBI:17389"/>
        <dbReference type="ChEBI" id="CHEBI:17815"/>
        <dbReference type="ChEBI" id="CHEBI:28868"/>
        <dbReference type="EC" id="3.1.1.116"/>
    </reaction>
    <physiologicalReaction direction="left-to-right" evidence="13">
        <dbReference type="Rhea" id="RHEA:33276"/>
    </physiologicalReaction>
</comment>
<evidence type="ECO:0000256" key="3">
    <source>
        <dbReference type="ARBA" id="ARBA00022475"/>
    </source>
</evidence>
<dbReference type="GO" id="GO:0005886">
    <property type="term" value="C:plasma membrane"/>
    <property type="evidence" value="ECO:0007669"/>
    <property type="project" value="UniProtKB-SubCell"/>
</dbReference>
<evidence type="ECO:0000256" key="6">
    <source>
        <dbReference type="ARBA" id="ARBA00022723"/>
    </source>
</evidence>
<dbReference type="GO" id="GO:0016298">
    <property type="term" value="F:lipase activity"/>
    <property type="evidence" value="ECO:0007669"/>
    <property type="project" value="TreeGrafter"/>
</dbReference>
<evidence type="ECO:0000256" key="15">
    <source>
        <dbReference type="SAM" id="MobiDB-lite"/>
    </source>
</evidence>
<protein>
    <recommendedName>
        <fullName evidence="14">sn-1-specific diacylglycerol lipase</fullName>
        <ecNumber evidence="14">3.1.1.116</ecNumber>
    </recommendedName>
</protein>
<organism evidence="17 18">
    <name type="scientific">Trametes cubensis</name>
    <dbReference type="NCBI Taxonomy" id="1111947"/>
    <lineage>
        <taxon>Eukaryota</taxon>
        <taxon>Fungi</taxon>
        <taxon>Dikarya</taxon>
        <taxon>Basidiomycota</taxon>
        <taxon>Agaricomycotina</taxon>
        <taxon>Agaricomycetes</taxon>
        <taxon>Polyporales</taxon>
        <taxon>Polyporaceae</taxon>
        <taxon>Trametes</taxon>
    </lineage>
</organism>
<dbReference type="PANTHER" id="PTHR45792">
    <property type="entry name" value="DIACYLGLYCEROL LIPASE HOMOLOG-RELATED"/>
    <property type="match status" value="1"/>
</dbReference>
<comment type="subcellular location">
    <subcellularLocation>
        <location evidence="2">Cell membrane</location>
        <topology evidence="2">Multi-pass membrane protein</topology>
    </subcellularLocation>
</comment>
<feature type="region of interest" description="Disordered" evidence="15">
    <location>
        <begin position="304"/>
        <end position="332"/>
    </location>
</feature>
<evidence type="ECO:0000256" key="12">
    <source>
        <dbReference type="ARBA" id="ARBA00023136"/>
    </source>
</evidence>
<keyword evidence="7" id="KW-0378">Hydrolase</keyword>
<evidence type="ECO:0000256" key="11">
    <source>
        <dbReference type="ARBA" id="ARBA00023098"/>
    </source>
</evidence>
<dbReference type="GO" id="GO:0046872">
    <property type="term" value="F:metal ion binding"/>
    <property type="evidence" value="ECO:0007669"/>
    <property type="project" value="UniProtKB-KW"/>
</dbReference>
<evidence type="ECO:0000256" key="9">
    <source>
        <dbReference type="ARBA" id="ARBA00022963"/>
    </source>
</evidence>
<dbReference type="EC" id="3.1.1.116" evidence="14"/>
<keyword evidence="9" id="KW-0442">Lipid degradation</keyword>
<evidence type="ECO:0000256" key="2">
    <source>
        <dbReference type="ARBA" id="ARBA00004651"/>
    </source>
</evidence>
<evidence type="ECO:0000256" key="4">
    <source>
        <dbReference type="ARBA" id="ARBA00022553"/>
    </source>
</evidence>
<keyword evidence="5" id="KW-0812">Transmembrane</keyword>